<dbReference type="EMBL" id="JANJYI010000007">
    <property type="protein sequence ID" value="KAK2642819.1"/>
    <property type="molecule type" value="Genomic_DNA"/>
</dbReference>
<keyword evidence="2" id="KW-1185">Reference proteome</keyword>
<evidence type="ECO:0000313" key="1">
    <source>
        <dbReference type="EMBL" id="KAK2642819.1"/>
    </source>
</evidence>
<dbReference type="Proteomes" id="UP001280121">
    <property type="component" value="Unassembled WGS sequence"/>
</dbReference>
<proteinExistence type="predicted"/>
<gene>
    <name evidence="1" type="ORF">Ddye_024582</name>
</gene>
<evidence type="ECO:0008006" key="3">
    <source>
        <dbReference type="Google" id="ProtNLM"/>
    </source>
</evidence>
<accession>A0AAD9TV51</accession>
<organism evidence="1 2">
    <name type="scientific">Dipteronia dyeriana</name>
    <dbReference type="NCBI Taxonomy" id="168575"/>
    <lineage>
        <taxon>Eukaryota</taxon>
        <taxon>Viridiplantae</taxon>
        <taxon>Streptophyta</taxon>
        <taxon>Embryophyta</taxon>
        <taxon>Tracheophyta</taxon>
        <taxon>Spermatophyta</taxon>
        <taxon>Magnoliopsida</taxon>
        <taxon>eudicotyledons</taxon>
        <taxon>Gunneridae</taxon>
        <taxon>Pentapetalae</taxon>
        <taxon>rosids</taxon>
        <taxon>malvids</taxon>
        <taxon>Sapindales</taxon>
        <taxon>Sapindaceae</taxon>
        <taxon>Hippocastanoideae</taxon>
        <taxon>Acereae</taxon>
        <taxon>Dipteronia</taxon>
    </lineage>
</organism>
<dbReference type="AlphaFoldDB" id="A0AAD9TV51"/>
<protein>
    <recommendedName>
        <fullName evidence="3">Reverse transcriptase domain-containing protein</fullName>
    </recommendedName>
</protein>
<sequence>MVVEVLSRMLNKARVRGLIKGIGFRNDVVHITHLQFADDTMLFIEPRMEYLSNAKRILCCFELVSGLKINFHKSCLVKIGKKFLGNDKWARVFRCTSADLPITYLGLLLGGNQSREALWNPIIKKVKDRLAIWKRSFTSKSGRLVLIKDVLSSLPTYFVSVFGLSLGVAKKIKKIQRNFFWNDGNVKRKVHVADWDTICKSQKLGGLGIGRMKDKGLNLLVK</sequence>
<reference evidence="1" key="1">
    <citation type="journal article" date="2023" name="Plant J.">
        <title>Genome sequences and population genomics provide insights into the demographic history, inbreeding, and mutation load of two 'living fossil' tree species of Dipteronia.</title>
        <authorList>
            <person name="Feng Y."/>
            <person name="Comes H.P."/>
            <person name="Chen J."/>
            <person name="Zhu S."/>
            <person name="Lu R."/>
            <person name="Zhang X."/>
            <person name="Li P."/>
            <person name="Qiu J."/>
            <person name="Olsen K.M."/>
            <person name="Qiu Y."/>
        </authorList>
    </citation>
    <scope>NUCLEOTIDE SEQUENCE</scope>
    <source>
        <strain evidence="1">KIB01</strain>
    </source>
</reference>
<dbReference type="PANTHER" id="PTHR33116:SF75">
    <property type="entry name" value="RIBONUCLEASE H PROTEIN"/>
    <property type="match status" value="1"/>
</dbReference>
<name>A0AAD9TV51_9ROSI</name>
<comment type="caution">
    <text evidence="1">The sequence shown here is derived from an EMBL/GenBank/DDBJ whole genome shotgun (WGS) entry which is preliminary data.</text>
</comment>
<dbReference type="PANTHER" id="PTHR33116">
    <property type="entry name" value="REVERSE TRANSCRIPTASE ZINC-BINDING DOMAIN-CONTAINING PROTEIN-RELATED-RELATED"/>
    <property type="match status" value="1"/>
</dbReference>
<evidence type="ECO:0000313" key="2">
    <source>
        <dbReference type="Proteomes" id="UP001280121"/>
    </source>
</evidence>